<dbReference type="PANTHER" id="PTHR43768">
    <property type="entry name" value="TREHALOSE 6-PHOSPHATE PHOSPHATASE"/>
    <property type="match status" value="1"/>
</dbReference>
<dbReference type="Pfam" id="PF02358">
    <property type="entry name" value="Trehalose_PPase"/>
    <property type="match status" value="1"/>
</dbReference>
<dbReference type="AlphaFoldDB" id="A0A2P6R742"/>
<dbReference type="GO" id="GO:0004805">
    <property type="term" value="F:trehalose-phosphatase activity"/>
    <property type="evidence" value="ECO:0007669"/>
    <property type="project" value="UniProtKB-EC"/>
</dbReference>
<dbReference type="Gramene" id="PRQ42232">
    <property type="protein sequence ID" value="PRQ42232"/>
    <property type="gene ID" value="RchiOBHm_Chr3g0455391"/>
</dbReference>
<dbReference type="EC" id="3.1.3.12" evidence="5"/>
<dbReference type="GO" id="GO:0005992">
    <property type="term" value="P:trehalose biosynthetic process"/>
    <property type="evidence" value="ECO:0007669"/>
    <property type="project" value="InterPro"/>
</dbReference>
<name>A0A2P6R742_ROSCH</name>
<dbReference type="InterPro" id="IPR023214">
    <property type="entry name" value="HAD_sf"/>
</dbReference>
<evidence type="ECO:0000256" key="4">
    <source>
        <dbReference type="ARBA" id="ARBA00025274"/>
    </source>
</evidence>
<reference evidence="5 6" key="1">
    <citation type="journal article" date="2018" name="Nat. Genet.">
        <title>The Rosa genome provides new insights in the design of modern roses.</title>
        <authorList>
            <person name="Bendahmane M."/>
        </authorList>
    </citation>
    <scope>NUCLEOTIDE SEQUENCE [LARGE SCALE GENOMIC DNA]</scope>
    <source>
        <strain evidence="6">cv. Old Blush</strain>
    </source>
</reference>
<keyword evidence="6" id="KW-1185">Reference proteome</keyword>
<comment type="catalytic activity">
    <reaction evidence="1">
        <text>alpha,alpha-trehalose 6-phosphate + H2O = alpha,alpha-trehalose + phosphate</text>
        <dbReference type="Rhea" id="RHEA:23420"/>
        <dbReference type="ChEBI" id="CHEBI:15377"/>
        <dbReference type="ChEBI" id="CHEBI:16551"/>
        <dbReference type="ChEBI" id="CHEBI:43474"/>
        <dbReference type="ChEBI" id="CHEBI:58429"/>
        <dbReference type="EC" id="3.1.3.12"/>
    </reaction>
</comment>
<dbReference type="InterPro" id="IPR036412">
    <property type="entry name" value="HAD-like_sf"/>
</dbReference>
<evidence type="ECO:0000313" key="5">
    <source>
        <dbReference type="EMBL" id="PRQ42232.1"/>
    </source>
</evidence>
<protein>
    <submittedName>
        <fullName evidence="5">Putative trehalose-phosphatase</fullName>
        <ecNumber evidence="5">3.1.3.12</ecNumber>
    </submittedName>
</protein>
<dbReference type="InterPro" id="IPR003337">
    <property type="entry name" value="Trehalose_PPase"/>
</dbReference>
<comment type="caution">
    <text evidence="5">The sequence shown here is derived from an EMBL/GenBank/DDBJ whole genome shotgun (WGS) entry which is preliminary data.</text>
</comment>
<comment type="function">
    <text evidence="4">Removes the phosphate from trehalose 6-phosphate to produce free trehalose. Trehalose accumulation in plant may improve abiotic stress tolerance.</text>
</comment>
<sequence>MRKPLKEECFSPMVLSAPTVASSEVVLSPTVRWYGTLDVSHLMCGTKESKKLQHPSALAMFEQIIGASQGKQIVMFLDYDGTLSPIVEDPDRAFMSDSMRKTVKNLASEWKMQRQGERD</sequence>
<dbReference type="EMBL" id="PDCK01000041">
    <property type="protein sequence ID" value="PRQ42232.1"/>
    <property type="molecule type" value="Genomic_DNA"/>
</dbReference>
<proteinExistence type="predicted"/>
<dbReference type="InterPro" id="IPR044651">
    <property type="entry name" value="OTSB-like"/>
</dbReference>
<evidence type="ECO:0000256" key="2">
    <source>
        <dbReference type="ARBA" id="ARBA00001968"/>
    </source>
</evidence>
<dbReference type="SUPFAM" id="SSF56784">
    <property type="entry name" value="HAD-like"/>
    <property type="match status" value="1"/>
</dbReference>
<evidence type="ECO:0000256" key="1">
    <source>
        <dbReference type="ARBA" id="ARBA00000500"/>
    </source>
</evidence>
<comment type="cofactor">
    <cofactor evidence="2">
        <name>a divalent metal cation</name>
        <dbReference type="ChEBI" id="CHEBI:60240"/>
    </cofactor>
</comment>
<gene>
    <name evidence="5" type="ORF">RchiOBHm_Chr3g0455391</name>
</gene>
<keyword evidence="3 5" id="KW-0378">Hydrolase</keyword>
<dbReference type="Proteomes" id="UP000238479">
    <property type="component" value="Chromosome 3"/>
</dbReference>
<dbReference type="Gene3D" id="3.40.50.1000">
    <property type="entry name" value="HAD superfamily/HAD-like"/>
    <property type="match status" value="1"/>
</dbReference>
<accession>A0A2P6R742</accession>
<evidence type="ECO:0000313" key="6">
    <source>
        <dbReference type="Proteomes" id="UP000238479"/>
    </source>
</evidence>
<evidence type="ECO:0000256" key="3">
    <source>
        <dbReference type="ARBA" id="ARBA00022801"/>
    </source>
</evidence>
<dbReference type="STRING" id="74649.A0A2P6R742"/>
<dbReference type="PANTHER" id="PTHR43768:SF3">
    <property type="entry name" value="TREHALOSE 6-PHOSPHATE PHOSPHATASE"/>
    <property type="match status" value="1"/>
</dbReference>
<organism evidence="5 6">
    <name type="scientific">Rosa chinensis</name>
    <name type="common">China rose</name>
    <dbReference type="NCBI Taxonomy" id="74649"/>
    <lineage>
        <taxon>Eukaryota</taxon>
        <taxon>Viridiplantae</taxon>
        <taxon>Streptophyta</taxon>
        <taxon>Embryophyta</taxon>
        <taxon>Tracheophyta</taxon>
        <taxon>Spermatophyta</taxon>
        <taxon>Magnoliopsida</taxon>
        <taxon>eudicotyledons</taxon>
        <taxon>Gunneridae</taxon>
        <taxon>Pentapetalae</taxon>
        <taxon>rosids</taxon>
        <taxon>fabids</taxon>
        <taxon>Rosales</taxon>
        <taxon>Rosaceae</taxon>
        <taxon>Rosoideae</taxon>
        <taxon>Rosoideae incertae sedis</taxon>
        <taxon>Rosa</taxon>
    </lineage>
</organism>